<protein>
    <submittedName>
        <fullName evidence="3">Isochorismatase</fullName>
    </submittedName>
</protein>
<evidence type="ECO:0000313" key="3">
    <source>
        <dbReference type="EMBL" id="KIX14561.1"/>
    </source>
</evidence>
<sequence>MKTAVVVVDMVKDNLELSPHEAVAQRAKSVVPQINRLTDKARKLGWPVIFATDSFLPGDFLFKGRMKECSLRGTKEAEITELLNRKESDVWLPKRRMSAFYKTDLDQTLRLWGIQRVAVCGIMTPYCVLTTALDAVCNDFYAVILEDASNAMTDQDHQACLGLYRKSPLDPILTIKTSKELFS</sequence>
<dbReference type="RefSeq" id="WP_082464215.1">
    <property type="nucleotide sequence ID" value="NZ_AZAC01000010.1"/>
</dbReference>
<evidence type="ECO:0000256" key="1">
    <source>
        <dbReference type="ARBA" id="ARBA00022801"/>
    </source>
</evidence>
<feature type="domain" description="Isochorismatase-like" evidence="2">
    <location>
        <begin position="3"/>
        <end position="165"/>
    </location>
</feature>
<keyword evidence="1" id="KW-0378">Hydrolase</keyword>
<dbReference type="PANTHER" id="PTHR43540:SF6">
    <property type="entry name" value="ISOCHORISMATASE-LIKE DOMAIN-CONTAINING PROTEIN"/>
    <property type="match status" value="1"/>
</dbReference>
<accession>A0A0D2JFV9</accession>
<dbReference type="AlphaFoldDB" id="A0A0D2JFV9"/>
<dbReference type="CDD" id="cd00431">
    <property type="entry name" value="cysteine_hydrolases"/>
    <property type="match status" value="1"/>
</dbReference>
<comment type="caution">
    <text evidence="3">The sequence shown here is derived from an EMBL/GenBank/DDBJ whole genome shotgun (WGS) entry which is preliminary data.</text>
</comment>
<name>A0A0D2JFV9_9BACT</name>
<gene>
    <name evidence="3" type="ORF">X474_08190</name>
</gene>
<dbReference type="Pfam" id="PF00857">
    <property type="entry name" value="Isochorismatase"/>
    <property type="match status" value="1"/>
</dbReference>
<reference evidence="3 4" key="1">
    <citation type="submission" date="2013-11" db="EMBL/GenBank/DDBJ databases">
        <title>Metagenomic analysis of a methanogenic consortium involved in long chain n-alkane degradation.</title>
        <authorList>
            <person name="Davidova I.A."/>
            <person name="Callaghan A.V."/>
            <person name="Wawrik B."/>
            <person name="Pruitt S."/>
            <person name="Marks C."/>
            <person name="Duncan K.E."/>
            <person name="Suflita J.M."/>
        </authorList>
    </citation>
    <scope>NUCLEOTIDE SEQUENCE [LARGE SCALE GENOMIC DNA]</scope>
    <source>
        <strain evidence="3 4">SPR</strain>
    </source>
</reference>
<dbReference type="InParanoid" id="A0A0D2JFV9"/>
<proteinExistence type="predicted"/>
<evidence type="ECO:0000259" key="2">
    <source>
        <dbReference type="Pfam" id="PF00857"/>
    </source>
</evidence>
<dbReference type="FunCoup" id="A0A0D2JFV9">
    <property type="interactions" value="73"/>
</dbReference>
<dbReference type="InterPro" id="IPR000868">
    <property type="entry name" value="Isochorismatase-like_dom"/>
</dbReference>
<dbReference type="InterPro" id="IPR050272">
    <property type="entry name" value="Isochorismatase-like_hydrls"/>
</dbReference>
<dbReference type="GO" id="GO:0016787">
    <property type="term" value="F:hydrolase activity"/>
    <property type="evidence" value="ECO:0007669"/>
    <property type="project" value="UniProtKB-KW"/>
</dbReference>
<keyword evidence="4" id="KW-1185">Reference proteome</keyword>
<dbReference type="SUPFAM" id="SSF52499">
    <property type="entry name" value="Isochorismatase-like hydrolases"/>
    <property type="match status" value="1"/>
</dbReference>
<organism evidence="3 4">
    <name type="scientific">Dethiosulfatarculus sandiegensis</name>
    <dbReference type="NCBI Taxonomy" id="1429043"/>
    <lineage>
        <taxon>Bacteria</taxon>
        <taxon>Pseudomonadati</taxon>
        <taxon>Thermodesulfobacteriota</taxon>
        <taxon>Desulfarculia</taxon>
        <taxon>Desulfarculales</taxon>
        <taxon>Desulfarculaceae</taxon>
        <taxon>Dethiosulfatarculus</taxon>
    </lineage>
</organism>
<dbReference type="STRING" id="1429043.X474_08190"/>
<dbReference type="PANTHER" id="PTHR43540">
    <property type="entry name" value="PEROXYUREIDOACRYLATE/UREIDOACRYLATE AMIDOHYDROLASE-RELATED"/>
    <property type="match status" value="1"/>
</dbReference>
<dbReference type="EMBL" id="AZAC01000010">
    <property type="protein sequence ID" value="KIX14561.1"/>
    <property type="molecule type" value="Genomic_DNA"/>
</dbReference>
<evidence type="ECO:0000313" key="4">
    <source>
        <dbReference type="Proteomes" id="UP000032233"/>
    </source>
</evidence>
<dbReference type="OrthoDB" id="9791276at2"/>
<dbReference type="Gene3D" id="3.40.50.850">
    <property type="entry name" value="Isochorismatase-like"/>
    <property type="match status" value="1"/>
</dbReference>
<dbReference type="Proteomes" id="UP000032233">
    <property type="component" value="Unassembled WGS sequence"/>
</dbReference>
<dbReference type="InterPro" id="IPR036380">
    <property type="entry name" value="Isochorismatase-like_sf"/>
</dbReference>